<evidence type="ECO:0000256" key="3">
    <source>
        <dbReference type="ARBA" id="ARBA00023172"/>
    </source>
</evidence>
<proteinExistence type="inferred from homology"/>
<dbReference type="InterPro" id="IPR011010">
    <property type="entry name" value="DNA_brk_join_enz"/>
</dbReference>
<dbReference type="Proteomes" id="UP000199382">
    <property type="component" value="Unassembled WGS sequence"/>
</dbReference>
<keyword evidence="3" id="KW-0233">DNA recombination</keyword>
<name>A0A1G8QBV5_9RHOB</name>
<dbReference type="Gene3D" id="1.10.443.10">
    <property type="entry name" value="Intergrase catalytic core"/>
    <property type="match status" value="1"/>
</dbReference>
<dbReference type="STRING" id="571298.SAMN04488026_101095"/>
<dbReference type="EMBL" id="FNEK01000010">
    <property type="protein sequence ID" value="SDJ02078.1"/>
    <property type="molecule type" value="Genomic_DNA"/>
</dbReference>
<organism evidence="4 5">
    <name type="scientific">Aliiruegeria lutimaris</name>
    <dbReference type="NCBI Taxonomy" id="571298"/>
    <lineage>
        <taxon>Bacteria</taxon>
        <taxon>Pseudomonadati</taxon>
        <taxon>Pseudomonadota</taxon>
        <taxon>Alphaproteobacteria</taxon>
        <taxon>Rhodobacterales</taxon>
        <taxon>Roseobacteraceae</taxon>
        <taxon>Aliiruegeria</taxon>
    </lineage>
</organism>
<gene>
    <name evidence="4" type="ORF">SAMN04488026_101095</name>
</gene>
<dbReference type="PANTHER" id="PTHR30629">
    <property type="entry name" value="PROPHAGE INTEGRASE"/>
    <property type="match status" value="1"/>
</dbReference>
<sequence>MQQALRYGGPVLFPGLKGKPISDMTMSKHMRDRGMSARPHGFRSSLRTWAEETGQPFEVAETALGHVIGNAVERAYQRSDLIEKRRPFMASWADHVTGKATSSVVKLNEARS</sequence>
<accession>A0A1G8QBV5</accession>
<keyword evidence="2" id="KW-0229">DNA integration</keyword>
<dbReference type="InterPro" id="IPR013762">
    <property type="entry name" value="Integrase-like_cat_sf"/>
</dbReference>
<evidence type="ECO:0008006" key="6">
    <source>
        <dbReference type="Google" id="ProtNLM"/>
    </source>
</evidence>
<dbReference type="SUPFAM" id="SSF56349">
    <property type="entry name" value="DNA breaking-rejoining enzymes"/>
    <property type="match status" value="1"/>
</dbReference>
<evidence type="ECO:0000313" key="5">
    <source>
        <dbReference type="Proteomes" id="UP000199382"/>
    </source>
</evidence>
<protein>
    <recommendedName>
        <fullName evidence="6">Phage integrase family protein</fullName>
    </recommendedName>
</protein>
<dbReference type="AlphaFoldDB" id="A0A1G8QBV5"/>
<dbReference type="GO" id="GO:0006310">
    <property type="term" value="P:DNA recombination"/>
    <property type="evidence" value="ECO:0007669"/>
    <property type="project" value="UniProtKB-KW"/>
</dbReference>
<comment type="similarity">
    <text evidence="1">Belongs to the 'phage' integrase family.</text>
</comment>
<reference evidence="4 5" key="1">
    <citation type="submission" date="2016-10" db="EMBL/GenBank/DDBJ databases">
        <authorList>
            <person name="de Groot N.N."/>
        </authorList>
    </citation>
    <scope>NUCLEOTIDE SEQUENCE [LARGE SCALE GENOMIC DNA]</scope>
    <source>
        <strain evidence="4 5">DSM 25294</strain>
    </source>
</reference>
<evidence type="ECO:0000313" key="4">
    <source>
        <dbReference type="EMBL" id="SDJ02078.1"/>
    </source>
</evidence>
<dbReference type="InterPro" id="IPR050808">
    <property type="entry name" value="Phage_Integrase"/>
</dbReference>
<dbReference type="PANTHER" id="PTHR30629:SF2">
    <property type="entry name" value="PROPHAGE INTEGRASE INTS-RELATED"/>
    <property type="match status" value="1"/>
</dbReference>
<dbReference type="GO" id="GO:0003677">
    <property type="term" value="F:DNA binding"/>
    <property type="evidence" value="ECO:0007669"/>
    <property type="project" value="InterPro"/>
</dbReference>
<evidence type="ECO:0000256" key="1">
    <source>
        <dbReference type="ARBA" id="ARBA00008857"/>
    </source>
</evidence>
<keyword evidence="5" id="KW-1185">Reference proteome</keyword>
<dbReference type="GO" id="GO:0015074">
    <property type="term" value="P:DNA integration"/>
    <property type="evidence" value="ECO:0007669"/>
    <property type="project" value="UniProtKB-KW"/>
</dbReference>
<evidence type="ECO:0000256" key="2">
    <source>
        <dbReference type="ARBA" id="ARBA00022908"/>
    </source>
</evidence>